<evidence type="ECO:0000256" key="1">
    <source>
        <dbReference type="SAM" id="Phobius"/>
    </source>
</evidence>
<protein>
    <submittedName>
        <fullName evidence="2">Uncharacterized protein</fullName>
    </submittedName>
</protein>
<sequence length="113" mass="12990">MINSYLNYPFSKLKFETFKDLLLKKICINLKIFGVSSLFFISGIIICFIGEKTLGISWPAYVIVSAMLIGAGIIVLIIETIRFIKTHKKEQNRDSIEDVIKKDETKIYLLIKK</sequence>
<feature type="transmembrane region" description="Helical" evidence="1">
    <location>
        <begin position="28"/>
        <end position="50"/>
    </location>
</feature>
<keyword evidence="1" id="KW-0812">Transmembrane</keyword>
<organism evidence="2 3">
    <name type="scientific">Spiroplasma mirum ATCC 29335</name>
    <dbReference type="NCBI Taxonomy" id="838561"/>
    <lineage>
        <taxon>Bacteria</taxon>
        <taxon>Bacillati</taxon>
        <taxon>Mycoplasmatota</taxon>
        <taxon>Mollicutes</taxon>
        <taxon>Entomoplasmatales</taxon>
        <taxon>Spiroplasmataceae</taxon>
        <taxon>Spiroplasma</taxon>
    </lineage>
</organism>
<evidence type="ECO:0000313" key="3">
    <source>
        <dbReference type="Proteomes" id="UP000019260"/>
    </source>
</evidence>
<dbReference type="HOGENOM" id="CLU_2131969_0_0_14"/>
<dbReference type="OrthoDB" id="391272at2"/>
<dbReference type="KEGG" id="smia:P344_02105"/>
<dbReference type="EMBL" id="CP006720">
    <property type="protein sequence ID" value="AHI57769.1"/>
    <property type="molecule type" value="Genomic_DNA"/>
</dbReference>
<evidence type="ECO:0000313" key="2">
    <source>
        <dbReference type="EMBL" id="AHI57769.1"/>
    </source>
</evidence>
<feature type="transmembrane region" description="Helical" evidence="1">
    <location>
        <begin position="56"/>
        <end position="78"/>
    </location>
</feature>
<name>W6AVN7_9MOLU</name>
<accession>W6AVN7</accession>
<keyword evidence="1" id="KW-1133">Transmembrane helix</keyword>
<reference evidence="2 3" key="1">
    <citation type="submission" date="2013-09" db="EMBL/GenBank/DDBJ databases">
        <title>Complete genome sequence of Spiroplasma mirum suckling mouse cataract agent.</title>
        <authorList>
            <person name="Landry C.A."/>
            <person name="Bastian F.O."/>
            <person name="Thune R.L."/>
        </authorList>
    </citation>
    <scope>NUCLEOTIDE SEQUENCE [LARGE SCALE GENOMIC DNA]</scope>
    <source>
        <strain evidence="2 3">SMCA</strain>
    </source>
</reference>
<dbReference type="AlphaFoldDB" id="W6AVN7"/>
<dbReference type="PATRIC" id="fig|838561.3.peg.404"/>
<gene>
    <name evidence="2" type="ORF">P344_02105</name>
</gene>
<keyword evidence="3" id="KW-1185">Reference proteome</keyword>
<proteinExistence type="predicted"/>
<dbReference type="RefSeq" id="WP_025317167.1">
    <property type="nucleotide sequence ID" value="NZ_CP002082.1"/>
</dbReference>
<dbReference type="Proteomes" id="UP000019260">
    <property type="component" value="Chromosome"/>
</dbReference>
<keyword evidence="1" id="KW-0472">Membrane</keyword>